<dbReference type="InterPro" id="IPR008250">
    <property type="entry name" value="ATPase_P-typ_transduc_dom_A_sf"/>
</dbReference>
<evidence type="ECO:0000256" key="10">
    <source>
        <dbReference type="ARBA" id="ARBA00023136"/>
    </source>
</evidence>
<dbReference type="InterPro" id="IPR023298">
    <property type="entry name" value="ATPase_P-typ_TM_dom_sf"/>
</dbReference>
<dbReference type="Pfam" id="PF16209">
    <property type="entry name" value="PhoLip_ATPase_N"/>
    <property type="match status" value="1"/>
</dbReference>
<dbReference type="InterPro" id="IPR005123">
    <property type="entry name" value="Oxoglu/Fe-dep_dioxygenase_dom"/>
</dbReference>
<evidence type="ECO:0000256" key="12">
    <source>
        <dbReference type="RuleBase" id="RU362033"/>
    </source>
</evidence>
<keyword evidence="4" id="KW-0479">Metal-binding</keyword>
<feature type="transmembrane region" description="Helical" evidence="12">
    <location>
        <begin position="576"/>
        <end position="602"/>
    </location>
</feature>
<dbReference type="InterPro" id="IPR027443">
    <property type="entry name" value="IPNS-like_sf"/>
</dbReference>
<dbReference type="Gene3D" id="3.40.50.1000">
    <property type="entry name" value="HAD superfamily/HAD-like"/>
    <property type="match status" value="2"/>
</dbReference>
<accession>A0ABN8NL97</accession>
<dbReference type="SFLD" id="SFLDF00027">
    <property type="entry name" value="p-type_atpase"/>
    <property type="match status" value="1"/>
</dbReference>
<feature type="compositionally biased region" description="Polar residues" evidence="13">
    <location>
        <begin position="798"/>
        <end position="820"/>
    </location>
</feature>
<dbReference type="InterPro" id="IPR044861">
    <property type="entry name" value="IPNS-like_FE2OG_OXY"/>
</dbReference>
<feature type="domain" description="Fe2OG dioxygenase" evidence="14">
    <location>
        <begin position="1"/>
        <end position="98"/>
    </location>
</feature>
<keyword evidence="3 12" id="KW-0812">Transmembrane</keyword>
<keyword evidence="10 12" id="KW-0472">Membrane</keyword>
<feature type="transmembrane region" description="Helical" evidence="12">
    <location>
        <begin position="356"/>
        <end position="373"/>
    </location>
</feature>
<dbReference type="Pfam" id="PF13246">
    <property type="entry name" value="Cation_ATPase"/>
    <property type="match status" value="1"/>
</dbReference>
<feature type="region of interest" description="Disordered" evidence="13">
    <location>
        <begin position="798"/>
        <end position="845"/>
    </location>
</feature>
<dbReference type="PRINTS" id="PR00119">
    <property type="entry name" value="CATATPASE"/>
</dbReference>
<gene>
    <name evidence="15" type="ORF">PLOB_00021373</name>
</gene>
<dbReference type="NCBIfam" id="TIGR01652">
    <property type="entry name" value="ATPase-Plipid"/>
    <property type="match status" value="2"/>
</dbReference>
<dbReference type="SUPFAM" id="SSF51197">
    <property type="entry name" value="Clavaminate synthase-like"/>
    <property type="match status" value="1"/>
</dbReference>
<dbReference type="InterPro" id="IPR018303">
    <property type="entry name" value="ATPase_P-typ_P_site"/>
</dbReference>
<dbReference type="EMBL" id="CALNXK010000025">
    <property type="protein sequence ID" value="CAH3112438.1"/>
    <property type="molecule type" value="Genomic_DNA"/>
</dbReference>
<evidence type="ECO:0000256" key="8">
    <source>
        <dbReference type="ARBA" id="ARBA00022967"/>
    </source>
</evidence>
<evidence type="ECO:0000256" key="13">
    <source>
        <dbReference type="SAM" id="MobiDB-lite"/>
    </source>
</evidence>
<dbReference type="Gene3D" id="2.70.150.10">
    <property type="entry name" value="Calcium-transporting ATPase, cytoplasmic transduction domain A"/>
    <property type="match status" value="1"/>
</dbReference>
<keyword evidence="16" id="KW-1185">Reference proteome</keyword>
<comment type="catalytic activity">
    <reaction evidence="11 12">
        <text>ATP + H2O + phospholipidSide 1 = ADP + phosphate + phospholipidSide 2.</text>
        <dbReference type="EC" id="7.6.2.1"/>
    </reaction>
</comment>
<evidence type="ECO:0000256" key="5">
    <source>
        <dbReference type="ARBA" id="ARBA00022741"/>
    </source>
</evidence>
<evidence type="ECO:0000256" key="7">
    <source>
        <dbReference type="ARBA" id="ARBA00022842"/>
    </source>
</evidence>
<evidence type="ECO:0000256" key="4">
    <source>
        <dbReference type="ARBA" id="ARBA00022723"/>
    </source>
</evidence>
<dbReference type="NCBIfam" id="TIGR01494">
    <property type="entry name" value="ATPase_P-type"/>
    <property type="match status" value="2"/>
</dbReference>
<dbReference type="Gene3D" id="2.60.120.330">
    <property type="entry name" value="B-lactam Antibiotic, Isopenicillin N Synthase, Chain"/>
    <property type="match status" value="1"/>
</dbReference>
<dbReference type="PROSITE" id="PS51471">
    <property type="entry name" value="FE2OG_OXY"/>
    <property type="match status" value="1"/>
</dbReference>
<feature type="transmembrane region" description="Helical" evidence="12">
    <location>
        <begin position="211"/>
        <end position="231"/>
    </location>
</feature>
<evidence type="ECO:0000256" key="11">
    <source>
        <dbReference type="ARBA" id="ARBA00034036"/>
    </source>
</evidence>
<dbReference type="EC" id="7.6.2.1" evidence="12"/>
<keyword evidence="8 12" id="KW-1278">Translocase</keyword>
<sequence length="1550" mass="174411">MFHYPPHPASKDGHEIWGVGRHTDYGTLTILLQDDVGGLQVETKDGVWIEVPPVPGSFVVNLGDMMEIWTSGALRAGPHRAKVSPTEHRLSVAMFYDPGFDCVISPIPLDKTLIPVEKTVAKLPLDFPIRYGDYVLRKYCVYIKMRKFTVFITAVSVLFLIKKWRPCTLVINTIFLFGIMEFTSQRRKILLLLSTNIAAILYNSAVSTPILLFSTVYWTFLLCFSKTYSLVMQHQVKASGILFKEQRISTSNLSQSLVIFKVLWVFSVSSYEVVGSPVVDQYSTFLCCQIARFTMEERSTSERKERYRLVVPKHAQTKDRLRDPHSKHNRGNAIKTTKYSIWSFLPKNLFEQFHRFANIYFLVIVILNLIPEINAFGKYIAMAPLIFVLSVTAIKDLFEDRRRYRSDKAVNNSTCFVFNSETHEYQKTAWKKVVVGDFIKLQSDEIIPADLLLLNSSDANSICHIETANLDGETNLKQKEVVKGLNLDNSRFLPGEFPYELKCAEPDHHIHRFHGTLIHDNGREISVGKNNLLLRGCVIRNTDWVEGMVVYAGHDTKALKNNSGPRYKRSKVERDLNMDVIACVVILFVLCFLGAVGCGVWTNNNDFFNRHFTPGSEGPDEPFVRGPLMEAFLRFWTFIIILQVLIPISLYVSMEVVKLLQVYFISNDLELYYAEMDQPILCRALNINEDLGQIKYVFSDKTGTLTENKMVFKRCTIGGRNFDHKDKFGADTVDSSAADQMYQQISEEPKGEEIYWDKELAAAIDSTSRVGYYCGPESSYLKEFFILLAICNTVVVSTGRSDTENNPNSPEPTTDNTDLPSTPDKNHVPLDLGESGSLNNYLSPDYGSTRSGSSNAISGWDNLGVTATPVKPSLESISKRQKSCSSLIESADEGALNAANREIIYEAESPDEAALVKAARLYGYVLLSRSPEKVTLFIPGEGEVTYEVLHVLQFDSSRKRMSVVVRRQDDSSIIMYCKGADSAVLPKLERASEQFVPDDVDAGDGGGSARQGTRGSLVEETVKHLDLYARDGLRTLCMARRHLSDSDYEEWLEQHRHAETALHDRERLLHQSAHKLECKMELVGATGIEDRLQDGVPETIARLREGGLKVWVLTGDKQETAVNIAYSCKLLDNNMQKVILNAKSKGECEDQITSWLGHLQSEVLSISSDNSSNTVSGHISSLTTNSQPLGVVIDGRTLMYALDDPLNAKFLDLARRCQVVLCCRATPSQKSAVVQLVRSGLKTMTLAIGDGANDVSMIQTADVGIGISGQEGMQAVMASDFAIGRFKFLSRLLLVHGHWCYDRITKMFLYFFFKNAMFVLVLFWFQLYNGFSGSNAIDDISLIFFNLLFTSVPPVICAILDKDVPDPILTANPDLYKTGQNSKLYSRKWFWLTILDAFYESVVVFYAAFWVYNGTAADLRMVGVTLHQSSVLVANLYLALITAQWTFLHHLILWGSIILSFLWFAVYGAIENIFWDMYYVPFVTMATVEFWSVCALSSVLALLPRFVIMATQHTIWPTEINIAQLQSKQRKRASLVEQIPDETVGGSVLL</sequence>
<feature type="transmembrane region" description="Helical" evidence="12">
    <location>
        <begin position="379"/>
        <end position="398"/>
    </location>
</feature>
<organism evidence="15 16">
    <name type="scientific">Porites lobata</name>
    <dbReference type="NCBI Taxonomy" id="104759"/>
    <lineage>
        <taxon>Eukaryota</taxon>
        <taxon>Metazoa</taxon>
        <taxon>Cnidaria</taxon>
        <taxon>Anthozoa</taxon>
        <taxon>Hexacorallia</taxon>
        <taxon>Scleractinia</taxon>
        <taxon>Fungiina</taxon>
        <taxon>Poritidae</taxon>
        <taxon>Porites</taxon>
    </lineage>
</organism>
<dbReference type="Pfam" id="PF16212">
    <property type="entry name" value="PhoLip_ATPase_C"/>
    <property type="match status" value="1"/>
</dbReference>
<dbReference type="Pfam" id="PF03171">
    <property type="entry name" value="2OG-FeII_Oxy"/>
    <property type="match status" value="1"/>
</dbReference>
<evidence type="ECO:0000256" key="3">
    <source>
        <dbReference type="ARBA" id="ARBA00022692"/>
    </source>
</evidence>
<dbReference type="Proteomes" id="UP001159405">
    <property type="component" value="Unassembled WGS sequence"/>
</dbReference>
<dbReference type="SUPFAM" id="SSF81653">
    <property type="entry name" value="Calcium ATPase, transduction domain A"/>
    <property type="match status" value="1"/>
</dbReference>
<feature type="transmembrane region" description="Helical" evidence="12">
    <location>
        <begin position="1340"/>
        <end position="1360"/>
    </location>
</feature>
<feature type="compositionally biased region" description="Polar residues" evidence="13">
    <location>
        <begin position="836"/>
        <end position="845"/>
    </location>
</feature>
<dbReference type="InterPro" id="IPR036412">
    <property type="entry name" value="HAD-like_sf"/>
</dbReference>
<evidence type="ECO:0000256" key="2">
    <source>
        <dbReference type="ARBA" id="ARBA00008109"/>
    </source>
</evidence>
<dbReference type="InterPro" id="IPR006539">
    <property type="entry name" value="P-type_ATPase_IV"/>
</dbReference>
<feature type="transmembrane region" description="Helical" evidence="12">
    <location>
        <begin position="1482"/>
        <end position="1503"/>
    </location>
</feature>
<dbReference type="CDD" id="cd02073">
    <property type="entry name" value="P-type_ATPase_APLT_Dnf-like"/>
    <property type="match status" value="1"/>
</dbReference>
<comment type="similarity">
    <text evidence="2 12">Belongs to the cation transport ATPase (P-type) (TC 3.A.3) family. Type IV subfamily.</text>
</comment>
<evidence type="ECO:0000256" key="1">
    <source>
        <dbReference type="ARBA" id="ARBA00004141"/>
    </source>
</evidence>
<dbReference type="PANTHER" id="PTHR24092:SF218">
    <property type="entry name" value="PHOSPHOLIPID-TRANSPORTING ATPASE"/>
    <property type="match status" value="1"/>
</dbReference>
<keyword evidence="9 12" id="KW-1133">Transmembrane helix</keyword>
<dbReference type="SUPFAM" id="SSF81665">
    <property type="entry name" value="Calcium ATPase, transmembrane domain M"/>
    <property type="match status" value="1"/>
</dbReference>
<comment type="subcellular location">
    <subcellularLocation>
        <location evidence="1 12">Membrane</location>
        <topology evidence="1 12">Multi-pass membrane protein</topology>
    </subcellularLocation>
</comment>
<dbReference type="SUPFAM" id="SSF56784">
    <property type="entry name" value="HAD-like"/>
    <property type="match status" value="1"/>
</dbReference>
<feature type="transmembrane region" description="Helical" evidence="12">
    <location>
        <begin position="1389"/>
        <end position="1409"/>
    </location>
</feature>
<dbReference type="InterPro" id="IPR001757">
    <property type="entry name" value="P_typ_ATPase"/>
</dbReference>
<proteinExistence type="inferred from homology"/>
<dbReference type="InterPro" id="IPR023214">
    <property type="entry name" value="HAD_sf"/>
</dbReference>
<dbReference type="SFLD" id="SFLDG00002">
    <property type="entry name" value="C1.7:_P-type_atpase_like"/>
    <property type="match status" value="1"/>
</dbReference>
<dbReference type="Gene3D" id="1.20.1110.10">
    <property type="entry name" value="Calcium-transporting ATPase, transmembrane domain"/>
    <property type="match status" value="1"/>
</dbReference>
<evidence type="ECO:0000259" key="14">
    <source>
        <dbReference type="PROSITE" id="PS51471"/>
    </source>
</evidence>
<dbReference type="InterPro" id="IPR023299">
    <property type="entry name" value="ATPase_P-typ_cyto_dom_N"/>
</dbReference>
<feature type="transmembrane region" description="Helical" evidence="12">
    <location>
        <begin position="631"/>
        <end position="652"/>
    </location>
</feature>
<name>A0ABN8NL97_9CNID</name>
<reference evidence="15 16" key="1">
    <citation type="submission" date="2022-05" db="EMBL/GenBank/DDBJ databases">
        <authorList>
            <consortium name="Genoscope - CEA"/>
            <person name="William W."/>
        </authorList>
    </citation>
    <scope>NUCLEOTIDE SEQUENCE [LARGE SCALE GENOMIC DNA]</scope>
</reference>
<feature type="transmembrane region" description="Helical" evidence="12">
    <location>
        <begin position="1421"/>
        <end position="1439"/>
    </location>
</feature>
<feature type="transmembrane region" description="Helical" evidence="12">
    <location>
        <begin position="1451"/>
        <end position="1470"/>
    </location>
</feature>
<dbReference type="Gene3D" id="3.40.1110.10">
    <property type="entry name" value="Calcium-transporting ATPase, cytoplasmic domain N"/>
    <property type="match status" value="2"/>
</dbReference>
<evidence type="ECO:0000313" key="16">
    <source>
        <dbReference type="Proteomes" id="UP001159405"/>
    </source>
</evidence>
<dbReference type="InterPro" id="IPR044492">
    <property type="entry name" value="P_typ_ATPase_HD_dom"/>
</dbReference>
<feature type="transmembrane region" description="Helical" evidence="12">
    <location>
        <begin position="1308"/>
        <end position="1328"/>
    </location>
</feature>
<keyword evidence="5 12" id="KW-0547">Nucleotide-binding</keyword>
<dbReference type="SUPFAM" id="SSF81660">
    <property type="entry name" value="Metal cation-transporting ATPase, ATP-binding domain N"/>
    <property type="match status" value="1"/>
</dbReference>
<dbReference type="PANTHER" id="PTHR24092">
    <property type="entry name" value="PROBABLE PHOSPHOLIPID-TRANSPORTING ATPASE"/>
    <property type="match status" value="1"/>
</dbReference>
<protein>
    <recommendedName>
        <fullName evidence="12">Phospholipid-transporting ATPase</fullName>
        <ecNumber evidence="12">7.6.2.1</ecNumber>
    </recommendedName>
</protein>
<dbReference type="InterPro" id="IPR032630">
    <property type="entry name" value="P_typ_ATPase_c"/>
</dbReference>
<evidence type="ECO:0000256" key="6">
    <source>
        <dbReference type="ARBA" id="ARBA00022840"/>
    </source>
</evidence>
<evidence type="ECO:0000313" key="15">
    <source>
        <dbReference type="EMBL" id="CAH3112438.1"/>
    </source>
</evidence>
<keyword evidence="6 12" id="KW-0067">ATP-binding</keyword>
<evidence type="ECO:0000256" key="9">
    <source>
        <dbReference type="ARBA" id="ARBA00022989"/>
    </source>
</evidence>
<dbReference type="SFLD" id="SFLDS00003">
    <property type="entry name" value="Haloacid_Dehalogenase"/>
    <property type="match status" value="1"/>
</dbReference>
<dbReference type="InterPro" id="IPR032631">
    <property type="entry name" value="P-type_ATPase_N"/>
</dbReference>
<dbReference type="PROSITE" id="PS00154">
    <property type="entry name" value="ATPASE_E1_E2"/>
    <property type="match status" value="1"/>
</dbReference>
<comment type="caution">
    <text evidence="15">The sequence shown here is derived from an EMBL/GenBank/DDBJ whole genome shotgun (WGS) entry which is preliminary data.</text>
</comment>
<keyword evidence="7 12" id="KW-0460">Magnesium</keyword>